<dbReference type="InterPro" id="IPR001543">
    <property type="entry name" value="FliN-like_C"/>
</dbReference>
<dbReference type="Gene3D" id="2.30.330.10">
    <property type="entry name" value="SpoA-like"/>
    <property type="match status" value="1"/>
</dbReference>
<accession>A0ABV4HVD5</accession>
<dbReference type="InterPro" id="IPR036429">
    <property type="entry name" value="SpoA-like_sf"/>
</dbReference>
<dbReference type="RefSeq" id="WP_370565805.1">
    <property type="nucleotide sequence ID" value="NZ_JBFWIB010000027.1"/>
</dbReference>
<dbReference type="InterPro" id="IPR001172">
    <property type="entry name" value="FliN_T3SS_HrcQb"/>
</dbReference>
<dbReference type="NCBIfam" id="TIGR02551">
    <property type="entry name" value="SpaO_YscQ"/>
    <property type="match status" value="1"/>
</dbReference>
<feature type="domain" description="Flagellar motor switch protein FliN-like C-terminal" evidence="3">
    <location>
        <begin position="313"/>
        <end position="379"/>
    </location>
</feature>
<comment type="similarity">
    <text evidence="1">Belongs to the FliN/MopA/SpaO family.</text>
</comment>
<dbReference type="PANTHER" id="PTHR30034:SF5">
    <property type="entry name" value="SECRETION SYSTEM APPARATUS PROTEIN SSAQ"/>
    <property type="match status" value="1"/>
</dbReference>
<feature type="region of interest" description="Disordered" evidence="2">
    <location>
        <begin position="1"/>
        <end position="26"/>
    </location>
</feature>
<evidence type="ECO:0000313" key="4">
    <source>
        <dbReference type="EMBL" id="MEZ0476727.1"/>
    </source>
</evidence>
<sequence length="380" mass="40525">MADAARKTAQSGRARRRAGSAGDRVEVEATPLRGRIPSLRAAQAEALRGFFSAPQSWYLQDNGLLHFMPGAATAAGETFELDAEGTRVGLRLQVAEVVTGDGLHWSDYSGRSRVLAWSLAHEPHLMRLSEALGVALAPLLDADPATAATDDAVWLDFVIDDETSDAAADAARRPPAIQGALRLPAAWLDRVLTRAEPPVEGEPPPPLGRWRELPASVSLRLTPPPLRADEWAALHPGDVVVAGRRGQPPRFEAHACGRRWPLAADALGWRVTGPVQHQSNLSQETATMSEQETPAAEDAGANDADADAGVRPLPVHVAFEIGRLEMRVGELSALQPGYVFTLPARLEGTNVTIRANGEAVGQGELVAVGDTLGVRLLSWT</sequence>
<dbReference type="EMBL" id="JBFWIC010000047">
    <property type="protein sequence ID" value="MEZ0476727.1"/>
    <property type="molecule type" value="Genomic_DNA"/>
</dbReference>
<evidence type="ECO:0000259" key="3">
    <source>
        <dbReference type="Pfam" id="PF01052"/>
    </source>
</evidence>
<reference evidence="4 5" key="1">
    <citation type="submission" date="2024-07" db="EMBL/GenBank/DDBJ databases">
        <title>Luteimonas salilacus sp. nov., isolated from the shore soil of Salt Lake in Tibet of China.</title>
        <authorList>
            <person name="Zhang X."/>
            <person name="Li A."/>
        </authorList>
    </citation>
    <scope>NUCLEOTIDE SEQUENCE [LARGE SCALE GENOMIC DNA]</scope>
    <source>
        <strain evidence="4 5">B3-2-R+30</strain>
    </source>
</reference>
<organism evidence="4 5">
    <name type="scientific">Luteimonas salinilitoris</name>
    <dbReference type="NCBI Taxonomy" id="3237697"/>
    <lineage>
        <taxon>Bacteria</taxon>
        <taxon>Pseudomonadati</taxon>
        <taxon>Pseudomonadota</taxon>
        <taxon>Gammaproteobacteria</taxon>
        <taxon>Lysobacterales</taxon>
        <taxon>Lysobacteraceae</taxon>
        <taxon>Luteimonas</taxon>
    </lineage>
</organism>
<feature type="region of interest" description="Disordered" evidence="2">
    <location>
        <begin position="278"/>
        <end position="308"/>
    </location>
</feature>
<proteinExistence type="inferred from homology"/>
<protein>
    <submittedName>
        <fullName evidence="4">Type III secretion system cytoplasmic ring protein SctQ</fullName>
    </submittedName>
</protein>
<dbReference type="SUPFAM" id="SSF101801">
    <property type="entry name" value="Surface presentation of antigens (SPOA)"/>
    <property type="match status" value="1"/>
</dbReference>
<dbReference type="Proteomes" id="UP001566331">
    <property type="component" value="Unassembled WGS sequence"/>
</dbReference>
<evidence type="ECO:0000256" key="2">
    <source>
        <dbReference type="SAM" id="MobiDB-lite"/>
    </source>
</evidence>
<gene>
    <name evidence="4" type="primary">sctQ</name>
    <name evidence="4" type="ORF">AB6713_19255</name>
</gene>
<evidence type="ECO:0000313" key="5">
    <source>
        <dbReference type="Proteomes" id="UP001566331"/>
    </source>
</evidence>
<dbReference type="PRINTS" id="PR00956">
    <property type="entry name" value="FLGMOTORFLIN"/>
</dbReference>
<comment type="caution">
    <text evidence="4">The sequence shown here is derived from an EMBL/GenBank/DDBJ whole genome shotgun (WGS) entry which is preliminary data.</text>
</comment>
<evidence type="ECO:0000256" key="1">
    <source>
        <dbReference type="ARBA" id="ARBA00009226"/>
    </source>
</evidence>
<dbReference type="InterPro" id="IPR013385">
    <property type="entry name" value="T3SS_SpaO/YscQ/SpaO"/>
</dbReference>
<dbReference type="PANTHER" id="PTHR30034">
    <property type="entry name" value="FLAGELLAR MOTOR SWITCH PROTEIN FLIM"/>
    <property type="match status" value="1"/>
</dbReference>
<keyword evidence="5" id="KW-1185">Reference proteome</keyword>
<dbReference type="Pfam" id="PF01052">
    <property type="entry name" value="FliMN_C"/>
    <property type="match status" value="1"/>
</dbReference>
<feature type="compositionally biased region" description="Polar residues" evidence="2">
    <location>
        <begin position="278"/>
        <end position="292"/>
    </location>
</feature>
<name>A0ABV4HVD5_9GAMM</name>